<gene>
    <name evidence="3" type="ORF">DCAR_0727696</name>
</gene>
<dbReference type="PANTHER" id="PTHR32166">
    <property type="entry name" value="OSJNBA0013A04.12 PROTEIN"/>
    <property type="match status" value="1"/>
</dbReference>
<evidence type="ECO:0000259" key="1">
    <source>
        <dbReference type="Pfam" id="PF04937"/>
    </source>
</evidence>
<reference evidence="3" key="2">
    <citation type="submission" date="2022-03" db="EMBL/GenBank/DDBJ databases">
        <title>Draft title - Genomic analysis of global carrot germplasm unveils the trajectory of domestication and the origin of high carotenoid orange carrot.</title>
        <authorList>
            <person name="Iorizzo M."/>
            <person name="Ellison S."/>
            <person name="Senalik D."/>
            <person name="Macko-Podgorni A."/>
            <person name="Grzebelus D."/>
            <person name="Bostan H."/>
            <person name="Rolling W."/>
            <person name="Curaba J."/>
            <person name="Simon P."/>
        </authorList>
    </citation>
    <scope>NUCLEOTIDE SEQUENCE</scope>
    <source>
        <tissue evidence="3">Leaf</tissue>
    </source>
</reference>
<dbReference type="AlphaFoldDB" id="A0AAF1B869"/>
<dbReference type="PANTHER" id="PTHR32166:SF81">
    <property type="entry name" value="OS06G0658400 PROTEIN"/>
    <property type="match status" value="1"/>
</dbReference>
<reference evidence="3" key="1">
    <citation type="journal article" date="2016" name="Nat. Genet.">
        <title>A high-quality carrot genome assembly provides new insights into carotenoid accumulation and asterid genome evolution.</title>
        <authorList>
            <person name="Iorizzo M."/>
            <person name="Ellison S."/>
            <person name="Senalik D."/>
            <person name="Zeng P."/>
            <person name="Satapoomin P."/>
            <person name="Huang J."/>
            <person name="Bowman M."/>
            <person name="Iovene M."/>
            <person name="Sanseverino W."/>
            <person name="Cavagnaro P."/>
            <person name="Yildiz M."/>
            <person name="Macko-Podgorni A."/>
            <person name="Moranska E."/>
            <person name="Grzebelus E."/>
            <person name="Grzebelus D."/>
            <person name="Ashrafi H."/>
            <person name="Zheng Z."/>
            <person name="Cheng S."/>
            <person name="Spooner D."/>
            <person name="Van Deynze A."/>
            <person name="Simon P."/>
        </authorList>
    </citation>
    <scope>NUCLEOTIDE SEQUENCE</scope>
    <source>
        <tissue evidence="3">Leaf</tissue>
    </source>
</reference>
<evidence type="ECO:0000313" key="3">
    <source>
        <dbReference type="EMBL" id="WOH08258.1"/>
    </source>
</evidence>
<dbReference type="InterPro" id="IPR008906">
    <property type="entry name" value="HATC_C_dom"/>
</dbReference>
<feature type="domain" description="DUF659" evidence="1">
    <location>
        <begin position="1"/>
        <end position="111"/>
    </location>
</feature>
<dbReference type="InterPro" id="IPR007021">
    <property type="entry name" value="DUF659"/>
</dbReference>
<dbReference type="InterPro" id="IPR012337">
    <property type="entry name" value="RNaseH-like_sf"/>
</dbReference>
<evidence type="ECO:0000259" key="2">
    <source>
        <dbReference type="Pfam" id="PF05699"/>
    </source>
</evidence>
<dbReference type="GO" id="GO:0046983">
    <property type="term" value="F:protein dimerization activity"/>
    <property type="evidence" value="ECO:0007669"/>
    <property type="project" value="InterPro"/>
</dbReference>
<organism evidence="3 4">
    <name type="scientific">Daucus carota subsp. sativus</name>
    <name type="common">Carrot</name>
    <dbReference type="NCBI Taxonomy" id="79200"/>
    <lineage>
        <taxon>Eukaryota</taxon>
        <taxon>Viridiplantae</taxon>
        <taxon>Streptophyta</taxon>
        <taxon>Embryophyta</taxon>
        <taxon>Tracheophyta</taxon>
        <taxon>Spermatophyta</taxon>
        <taxon>Magnoliopsida</taxon>
        <taxon>eudicotyledons</taxon>
        <taxon>Gunneridae</taxon>
        <taxon>Pentapetalae</taxon>
        <taxon>asterids</taxon>
        <taxon>campanulids</taxon>
        <taxon>Apiales</taxon>
        <taxon>Apiaceae</taxon>
        <taxon>Apioideae</taxon>
        <taxon>Scandiceae</taxon>
        <taxon>Daucinae</taxon>
        <taxon>Daucus</taxon>
        <taxon>Daucus sect. Daucus</taxon>
    </lineage>
</organism>
<keyword evidence="4" id="KW-1185">Reference proteome</keyword>
<accession>A0AAF1B869</accession>
<dbReference type="Pfam" id="PF05699">
    <property type="entry name" value="Dimer_Tnp_hAT"/>
    <property type="match status" value="1"/>
</dbReference>
<dbReference type="EMBL" id="CP093349">
    <property type="protein sequence ID" value="WOH08258.1"/>
    <property type="molecule type" value="Genomic_DNA"/>
</dbReference>
<evidence type="ECO:0008006" key="5">
    <source>
        <dbReference type="Google" id="ProtNLM"/>
    </source>
</evidence>
<name>A0AAF1B869_DAUCS</name>
<dbReference type="Proteomes" id="UP000077755">
    <property type="component" value="Chromosome 7"/>
</dbReference>
<evidence type="ECO:0000313" key="4">
    <source>
        <dbReference type="Proteomes" id="UP000077755"/>
    </source>
</evidence>
<feature type="domain" description="HAT C-terminal dimerisation" evidence="2">
    <location>
        <begin position="319"/>
        <end position="398"/>
    </location>
</feature>
<dbReference type="Pfam" id="PF04937">
    <property type="entry name" value="DUF659"/>
    <property type="match status" value="1"/>
</dbReference>
<sequence>MVASAAGPMFLKSVNASQVKVKDAEYIAALFMEIVEEIGPEHVVQIVTDNATNYKATGALFETKYPRIFWTPCVVHSLNLAIKYICEPSEKSDYYPHCAWIKELVTQVREINYFILNHSLPRMIFGRYSEVKLLKVAETRFASNIVMLRRIRRVKEGLEKTVMDTLVSDTWWDKIDYFLKFTEPMMRFFRVADKDSCILHLVYDMWDTMIEDIRSCIFDHEDEDLLIGNSAFFNDIHKIIEDHWNKSNTPLHCLAHCLVPKYYSQEWLQGGGCGIRRVAPNEDEEISLNREACLRRIFDKPEDLKKVTKEYGAFACELEYFSQPHVMASRGEDHMSWWANYGSFTPLLQGLAFKLLSQPASSSYCERNWSTYGSIQSVKRNQLATQRTEDLVYVHNNIRMISRKQPEYTSGPCKYWDIGGDNFDGDNILEIADLSLDDPEIEAITFDV</sequence>
<protein>
    <recommendedName>
        <fullName evidence="5">DUF659 domain-containing protein</fullName>
    </recommendedName>
</protein>
<proteinExistence type="predicted"/>
<dbReference type="SUPFAM" id="SSF53098">
    <property type="entry name" value="Ribonuclease H-like"/>
    <property type="match status" value="1"/>
</dbReference>